<evidence type="ECO:0000256" key="1">
    <source>
        <dbReference type="ARBA" id="ARBA00022723"/>
    </source>
</evidence>
<dbReference type="GO" id="GO:0009893">
    <property type="term" value="P:positive regulation of metabolic process"/>
    <property type="evidence" value="ECO:0007669"/>
    <property type="project" value="UniProtKB-ARBA"/>
</dbReference>
<comment type="caution">
    <text evidence="7">The sequence shown here is derived from an EMBL/GenBank/DDBJ whole genome shotgun (WGS) entry which is preliminary data.</text>
</comment>
<dbReference type="CDD" id="cd00067">
    <property type="entry name" value="GAL4"/>
    <property type="match status" value="1"/>
</dbReference>
<evidence type="ECO:0000259" key="6">
    <source>
        <dbReference type="SMART" id="SM00906"/>
    </source>
</evidence>
<dbReference type="InterPro" id="IPR050987">
    <property type="entry name" value="AtrR-like"/>
</dbReference>
<keyword evidence="1" id="KW-0479">Metal-binding</keyword>
<dbReference type="RefSeq" id="XP_015403380.1">
    <property type="nucleotide sequence ID" value="XM_015554531.1"/>
</dbReference>
<dbReference type="GeneID" id="26811079"/>
<dbReference type="InterPro" id="IPR007219">
    <property type="entry name" value="XnlR_reg_dom"/>
</dbReference>
<dbReference type="AlphaFoldDB" id="A0A0L1ISJ8"/>
<evidence type="ECO:0000256" key="3">
    <source>
        <dbReference type="ARBA" id="ARBA00023125"/>
    </source>
</evidence>
<gene>
    <name evidence="7" type="ORF">ANOM_009275</name>
</gene>
<dbReference type="OrthoDB" id="4507865at2759"/>
<keyword evidence="2" id="KW-0805">Transcription regulation</keyword>
<dbReference type="Pfam" id="PF04082">
    <property type="entry name" value="Fungal_trans"/>
    <property type="match status" value="1"/>
</dbReference>
<keyword evidence="3" id="KW-0238">DNA-binding</keyword>
<sequence length="662" mass="73250">MMKPARARNACMRCRRQKLKVCYPPGHSRGLILTACECDNIRPCQLCSRAGVDCQSVASKRQMRQPNLRPLRRRDISGLSTAGEPAPPCPTATSAIESTPIHEAVPLINPLAEDRGPSTFHLVEQSDAIPDGHPASKNPAQDTVKIPVKDLVGVQLPSDPVATILIDAYLEANHWYLALFHVQTFRARAMPMIQMGAAAVSEKPFLLLLLVVLMIGTRFVQPEIITTHDPVFNIESYRNQVLNAVEQHLFSSLHEADLESIGCALLMSIAYLLEGKTKLAFVLSGMGLRIAHAIGLHDERTWDPLENVELQVRRRVWWAIYMADGYAAQAYGKPPIQAGGRFRVLEPQDLDDITTCPGITSYEVREDGSLRPVSSFSYNRYKAQLYSIMSAVMPGMRLKEIKDVYSRLSAWEAMIPPELRLDTHRNYEGEMQDKGPRVFTLQALTLQLAFDHNMLLLLRPFLVSKRHLSIQVFSQSEPNSSESPVTVRDQMITSAIRISSIHQHRGIIRLVSNTTAAAQVCFQCFTAGVILAMLALSDISSPQVPKFKQALARLINILSLAGSGTLLSKQSVEILTDTMHIISSQEVSALIDHVAGDSEAEHPLLGNREAERALGDVQAPEVSSDVAVDDEEIWGELGRPLDLDGFDISSSTSLYQQLALFL</sequence>
<dbReference type="Gene3D" id="4.10.240.10">
    <property type="entry name" value="Zn(2)-C6 fungal-type DNA-binding domain"/>
    <property type="match status" value="1"/>
</dbReference>
<evidence type="ECO:0000313" key="7">
    <source>
        <dbReference type="EMBL" id="KNG82457.1"/>
    </source>
</evidence>
<evidence type="ECO:0000256" key="2">
    <source>
        <dbReference type="ARBA" id="ARBA00023015"/>
    </source>
</evidence>
<dbReference type="GO" id="GO:0008270">
    <property type="term" value="F:zinc ion binding"/>
    <property type="evidence" value="ECO:0007669"/>
    <property type="project" value="InterPro"/>
</dbReference>
<keyword evidence="4" id="KW-0804">Transcription</keyword>
<name>A0A0L1ISJ8_ASPN3</name>
<dbReference type="PANTHER" id="PTHR46910">
    <property type="entry name" value="TRANSCRIPTION FACTOR PDR1"/>
    <property type="match status" value="1"/>
</dbReference>
<dbReference type="InterPro" id="IPR036864">
    <property type="entry name" value="Zn2-C6_fun-type_DNA-bd_sf"/>
</dbReference>
<accession>A0A0L1ISJ8</accession>
<dbReference type="GO" id="GO:0006351">
    <property type="term" value="P:DNA-templated transcription"/>
    <property type="evidence" value="ECO:0007669"/>
    <property type="project" value="InterPro"/>
</dbReference>
<evidence type="ECO:0000256" key="5">
    <source>
        <dbReference type="ARBA" id="ARBA00023242"/>
    </source>
</evidence>
<dbReference type="InterPro" id="IPR001138">
    <property type="entry name" value="Zn2Cys6_DnaBD"/>
</dbReference>
<evidence type="ECO:0000256" key="4">
    <source>
        <dbReference type="ARBA" id="ARBA00023163"/>
    </source>
</evidence>
<dbReference type="SMART" id="SM00906">
    <property type="entry name" value="Fungal_trans"/>
    <property type="match status" value="1"/>
</dbReference>
<feature type="domain" description="Xylanolytic transcriptional activator regulatory" evidence="6">
    <location>
        <begin position="280"/>
        <end position="353"/>
    </location>
</feature>
<organism evidence="7 8">
    <name type="scientific">Aspergillus nomiae NRRL (strain ATCC 15546 / NRRL 13137 / CBS 260.88 / M93)</name>
    <dbReference type="NCBI Taxonomy" id="1509407"/>
    <lineage>
        <taxon>Eukaryota</taxon>
        <taxon>Fungi</taxon>
        <taxon>Dikarya</taxon>
        <taxon>Ascomycota</taxon>
        <taxon>Pezizomycotina</taxon>
        <taxon>Eurotiomycetes</taxon>
        <taxon>Eurotiomycetidae</taxon>
        <taxon>Eurotiales</taxon>
        <taxon>Aspergillaceae</taxon>
        <taxon>Aspergillus</taxon>
        <taxon>Aspergillus subgen. Circumdati</taxon>
    </lineage>
</organism>
<keyword evidence="5" id="KW-0539">Nucleus</keyword>
<dbReference type="EMBL" id="JNOM01000344">
    <property type="protein sequence ID" value="KNG82457.1"/>
    <property type="molecule type" value="Genomic_DNA"/>
</dbReference>
<protein>
    <recommendedName>
        <fullName evidence="6">Xylanolytic transcriptional activator regulatory domain-containing protein</fullName>
    </recommendedName>
</protein>
<dbReference type="GO" id="GO:0003677">
    <property type="term" value="F:DNA binding"/>
    <property type="evidence" value="ECO:0007669"/>
    <property type="project" value="UniProtKB-KW"/>
</dbReference>
<dbReference type="PANTHER" id="PTHR46910:SF17">
    <property type="entry name" value="SCFA-RELATED"/>
    <property type="match status" value="1"/>
</dbReference>
<dbReference type="GO" id="GO:0000981">
    <property type="term" value="F:DNA-binding transcription factor activity, RNA polymerase II-specific"/>
    <property type="evidence" value="ECO:0007669"/>
    <property type="project" value="InterPro"/>
</dbReference>
<reference evidence="7 8" key="1">
    <citation type="submission" date="2014-06" db="EMBL/GenBank/DDBJ databases">
        <title>The Genome of the Aflatoxigenic Filamentous Fungus Aspergillus nomius.</title>
        <authorList>
            <person name="Moore M.G."/>
            <person name="Shannon B.M."/>
            <person name="Brian M.M."/>
        </authorList>
    </citation>
    <scope>NUCLEOTIDE SEQUENCE [LARGE SCALE GENOMIC DNA]</scope>
    <source>
        <strain evidence="7 8">NRRL 13137</strain>
    </source>
</reference>
<evidence type="ECO:0000313" key="8">
    <source>
        <dbReference type="Proteomes" id="UP000037505"/>
    </source>
</evidence>
<keyword evidence="8" id="KW-1185">Reference proteome</keyword>
<dbReference type="Proteomes" id="UP000037505">
    <property type="component" value="Unassembled WGS sequence"/>
</dbReference>
<dbReference type="STRING" id="1509407.A0A0L1ISJ8"/>
<dbReference type="CDD" id="cd12148">
    <property type="entry name" value="fungal_TF_MHR"/>
    <property type="match status" value="1"/>
</dbReference>
<proteinExistence type="predicted"/>